<evidence type="ECO:0000313" key="1">
    <source>
        <dbReference type="EMBL" id="OHX65077.1"/>
    </source>
</evidence>
<dbReference type="EMBL" id="JRYR02000001">
    <property type="protein sequence ID" value="OHX65077.1"/>
    <property type="molecule type" value="Genomic_DNA"/>
</dbReference>
<reference evidence="1 2" key="1">
    <citation type="journal article" date="2012" name="Int. J. Syst. Evol. Microbiol.">
        <title>Flammeovirga pacifica sp. nov., isolated from deep-sea sediment.</title>
        <authorList>
            <person name="Xu H."/>
            <person name="Fu Y."/>
            <person name="Yang N."/>
            <person name="Ding Z."/>
            <person name="Lai Q."/>
            <person name="Zeng R."/>
        </authorList>
    </citation>
    <scope>NUCLEOTIDE SEQUENCE [LARGE SCALE GENOMIC DNA]</scope>
    <source>
        <strain evidence="2">DSM 24597 / LMG 26175 / WPAGA1</strain>
    </source>
</reference>
<name>A0A1S1YVN6_FLAPC</name>
<dbReference type="Proteomes" id="UP000179797">
    <property type="component" value="Unassembled WGS sequence"/>
</dbReference>
<comment type="caution">
    <text evidence="1">The sequence shown here is derived from an EMBL/GenBank/DDBJ whole genome shotgun (WGS) entry which is preliminary data.</text>
</comment>
<organism evidence="1 2">
    <name type="scientific">Flammeovirga pacifica</name>
    <dbReference type="NCBI Taxonomy" id="915059"/>
    <lineage>
        <taxon>Bacteria</taxon>
        <taxon>Pseudomonadati</taxon>
        <taxon>Bacteroidota</taxon>
        <taxon>Cytophagia</taxon>
        <taxon>Cytophagales</taxon>
        <taxon>Flammeovirgaceae</taxon>
        <taxon>Flammeovirga</taxon>
    </lineage>
</organism>
<dbReference type="OrthoDB" id="979789at2"/>
<proteinExistence type="predicted"/>
<dbReference type="AlphaFoldDB" id="A0A1S1YVN6"/>
<gene>
    <name evidence="1" type="ORF">NH26_01285</name>
</gene>
<evidence type="ECO:0000313" key="2">
    <source>
        <dbReference type="Proteomes" id="UP000179797"/>
    </source>
</evidence>
<keyword evidence="2" id="KW-1185">Reference proteome</keyword>
<accession>A0A1S1YVN6</accession>
<sequence length="134" mass="15747">MKHLILKKEIHLGFSLIVPEVSKMPISLNDLLSYMNFPINELSHEVIKNVILRKQTDDTFDNTIFEKKMSIDDILKAANYTFKYTLNDIEFADHHLQEVSAAWNEFLETITQELMLLRYSLLEAISKQNQLLYQ</sequence>
<protein>
    <submittedName>
        <fullName evidence="1">Uncharacterized protein</fullName>
    </submittedName>
</protein>
<dbReference type="RefSeq" id="WP_139262783.1">
    <property type="nucleotide sequence ID" value="NZ_JRYR02000001.1"/>
</dbReference>